<accession>A0A2Z6NHK7</accession>
<dbReference type="EMBL" id="DF973608">
    <property type="protein sequence ID" value="GAU35890.1"/>
    <property type="molecule type" value="Genomic_DNA"/>
</dbReference>
<sequence>MSSRIRLLVRLYAMASMPWICGSDLTGQSSQPTCLSCCWLPFSGAVALVVFETFDDIISKKQRNK</sequence>
<dbReference type="OrthoDB" id="10428505at2759"/>
<name>A0A2Z6NHK7_TRISU</name>
<proteinExistence type="predicted"/>
<dbReference type="AlphaFoldDB" id="A0A2Z6NHK7"/>
<organism evidence="1 2">
    <name type="scientific">Trifolium subterraneum</name>
    <name type="common">Subterranean clover</name>
    <dbReference type="NCBI Taxonomy" id="3900"/>
    <lineage>
        <taxon>Eukaryota</taxon>
        <taxon>Viridiplantae</taxon>
        <taxon>Streptophyta</taxon>
        <taxon>Embryophyta</taxon>
        <taxon>Tracheophyta</taxon>
        <taxon>Spermatophyta</taxon>
        <taxon>Magnoliopsida</taxon>
        <taxon>eudicotyledons</taxon>
        <taxon>Gunneridae</taxon>
        <taxon>Pentapetalae</taxon>
        <taxon>rosids</taxon>
        <taxon>fabids</taxon>
        <taxon>Fabales</taxon>
        <taxon>Fabaceae</taxon>
        <taxon>Papilionoideae</taxon>
        <taxon>50 kb inversion clade</taxon>
        <taxon>NPAAA clade</taxon>
        <taxon>Hologalegina</taxon>
        <taxon>IRL clade</taxon>
        <taxon>Trifolieae</taxon>
        <taxon>Trifolium</taxon>
    </lineage>
</organism>
<keyword evidence="2" id="KW-1185">Reference proteome</keyword>
<evidence type="ECO:0000313" key="1">
    <source>
        <dbReference type="EMBL" id="GAU35890.1"/>
    </source>
</evidence>
<protein>
    <submittedName>
        <fullName evidence="1">Uncharacterized protein</fullName>
    </submittedName>
</protein>
<gene>
    <name evidence="1" type="ORF">TSUD_383820</name>
</gene>
<dbReference type="Proteomes" id="UP000242715">
    <property type="component" value="Unassembled WGS sequence"/>
</dbReference>
<evidence type="ECO:0000313" key="2">
    <source>
        <dbReference type="Proteomes" id="UP000242715"/>
    </source>
</evidence>
<reference evidence="2" key="1">
    <citation type="journal article" date="2017" name="Front. Plant Sci.">
        <title>Climate Clever Clovers: New Paradigm to Reduce the Environmental Footprint of Ruminants by Breeding Low Methanogenic Forages Utilizing Haplotype Variation.</title>
        <authorList>
            <person name="Kaur P."/>
            <person name="Appels R."/>
            <person name="Bayer P.E."/>
            <person name="Keeble-Gagnere G."/>
            <person name="Wang J."/>
            <person name="Hirakawa H."/>
            <person name="Shirasawa K."/>
            <person name="Vercoe P."/>
            <person name="Stefanova K."/>
            <person name="Durmic Z."/>
            <person name="Nichols P."/>
            <person name="Revell C."/>
            <person name="Isobe S.N."/>
            <person name="Edwards D."/>
            <person name="Erskine W."/>
        </authorList>
    </citation>
    <scope>NUCLEOTIDE SEQUENCE [LARGE SCALE GENOMIC DNA]</scope>
    <source>
        <strain evidence="2">cv. Daliak</strain>
    </source>
</reference>